<dbReference type="InterPro" id="IPR045455">
    <property type="entry name" value="NrS-1_pol-like_helicase"/>
</dbReference>
<proteinExistence type="predicted"/>
<reference evidence="2" key="1">
    <citation type="submission" date="2020-04" db="EMBL/GenBank/DDBJ databases">
        <authorList>
            <person name="Chiriac C."/>
            <person name="Salcher M."/>
            <person name="Ghai R."/>
            <person name="Kavagutti S V."/>
        </authorList>
    </citation>
    <scope>NUCLEOTIDE SEQUENCE</scope>
</reference>
<accession>A0A6J5MS31</accession>
<evidence type="ECO:0000313" key="4">
    <source>
        <dbReference type="EMBL" id="CAB4187145.1"/>
    </source>
</evidence>
<evidence type="ECO:0000313" key="2">
    <source>
        <dbReference type="EMBL" id="CAB4146339.1"/>
    </source>
</evidence>
<dbReference type="Pfam" id="PF19263">
    <property type="entry name" value="DUF5906"/>
    <property type="match status" value="1"/>
</dbReference>
<evidence type="ECO:0000259" key="1">
    <source>
        <dbReference type="Pfam" id="PF19263"/>
    </source>
</evidence>
<evidence type="ECO:0000313" key="3">
    <source>
        <dbReference type="EMBL" id="CAB4161321.1"/>
    </source>
</evidence>
<dbReference type="EMBL" id="LR796717">
    <property type="protein sequence ID" value="CAB4161321.1"/>
    <property type="molecule type" value="Genomic_DNA"/>
</dbReference>
<sequence length="747" mass="81924">MDFIEFVTSLAPEGETVLFVQQKTKAWIPQLPSAPRRAGGAWYVSSGSFILDRMTGGLSASTANCTHVTFLAVDDVGTKSKIPPLEPTWKIETSPGNFQWSWVLSEQVPVGVANAAERAFAAAGYTDEGAINAVRNWRIPGSVNLKEGRDRFAAVLTEFHPEREFTVEQVCAALGVTPAEADTATVRPVTLDDDGTDDVLAWLSEAGHLTAHGNAAGWWGVVCPNNEAHTTGEIEGRYMPVNRAYTCLHAHCGEWGSARFLSWVAEQGGPAHTTGLRDDLLATVMATTLAKITPSDMFSQDSASAAAVALVERRELGRVEKAGWYERFAYIQDDESYFDMVDRREVSRSTFNALYRHMSCKSIHNDRKVEASICFDENRQAEGAPALVGITYAAGETVLCHLDGDVFGNRWRDARQPAGAGDVQPWLDHCAALVPIASEREHIFDVMACKYQRPEAKINHAVLHGGDEGCGKDTMWAPLLWAVCGPSLRNRGILDNDTLGSQWGYQLEAEIIILNELKEPDARERRALANKLKPIIAAPPEMIPINRKGLHPYQMVNRCFVLAFSNDPVPISLATQDRRWFCVWSAAPRMQPAAAARIWAWYRAGGFAAVTGWLARRDVSRFNPAAAPAMTEFKLNLIEHGMSMAESFLVEMLRSRQGDFAPGVIGSPFHSLCDRLTGAAPGGVKVPQQALLHALKEAGWQDMGRLGAAGLGTKKHVFCAPDLIHMSKSEMRRMLEAPPPVAVRLIK</sequence>
<name>A0A6J5MS31_9CAUD</name>
<dbReference type="EMBL" id="LR797106">
    <property type="protein sequence ID" value="CAB4187145.1"/>
    <property type="molecule type" value="Genomic_DNA"/>
</dbReference>
<protein>
    <submittedName>
        <fullName evidence="2">RepB DNA-primase from phage plasmid</fullName>
    </submittedName>
</protein>
<organism evidence="2">
    <name type="scientific">uncultured Caudovirales phage</name>
    <dbReference type="NCBI Taxonomy" id="2100421"/>
    <lineage>
        <taxon>Viruses</taxon>
        <taxon>Duplodnaviria</taxon>
        <taxon>Heunggongvirae</taxon>
        <taxon>Uroviricota</taxon>
        <taxon>Caudoviricetes</taxon>
        <taxon>Peduoviridae</taxon>
        <taxon>Maltschvirus</taxon>
        <taxon>Maltschvirus maltsch</taxon>
    </lineage>
</organism>
<dbReference type="EMBL" id="LR796469">
    <property type="protein sequence ID" value="CAB4146339.1"/>
    <property type="molecule type" value="Genomic_DNA"/>
</dbReference>
<gene>
    <name evidence="4" type="ORF">UFOVP1161_7</name>
    <name evidence="2" type="ORF">UFOVP501_7</name>
    <name evidence="3" type="ORF">UFOVP762_44</name>
</gene>
<dbReference type="Gene3D" id="3.30.70.1790">
    <property type="entry name" value="RepB DNA-primase, N-terminal domain"/>
    <property type="match status" value="1"/>
</dbReference>
<feature type="domain" description="NrS-1 polymerase-like helicase" evidence="1">
    <location>
        <begin position="463"/>
        <end position="579"/>
    </location>
</feature>